<dbReference type="AlphaFoldDB" id="A0A9D2PE48"/>
<evidence type="ECO:0000313" key="3">
    <source>
        <dbReference type="Proteomes" id="UP000823883"/>
    </source>
</evidence>
<protein>
    <submittedName>
        <fullName evidence="2">DUF2156 domain-containing protein</fullName>
    </submittedName>
</protein>
<dbReference type="EMBL" id="DWWL01000049">
    <property type="protein sequence ID" value="HJC47933.1"/>
    <property type="molecule type" value="Genomic_DNA"/>
</dbReference>
<feature type="domain" description="Phosphatidylglycerol lysyltransferase C-terminal" evidence="1">
    <location>
        <begin position="36"/>
        <end position="298"/>
    </location>
</feature>
<sequence length="303" mass="35612">MNLEFKPIQAEDIIRISEFVGLRPNKTCDSVALDSFLWREYYYVQFAISEGRAVQLLMERNGEPYSAMPLCREEDLEHFFYQMVEYFNQVLKKPLHIYLADEEAVRKLNLDPARFEVKEQEDLKDYLYDGEALRTLAGKKLHKKKNNYNAFVKAYDGRIEYRKLCCSDRDDIWKFLDAWRLQKGEDVEEHLDYEVHGIHDILKHCSVMPVEMGGVFVDGKMEAFTIGSFNPLENMAVIHIEKANPEMRGLYQYINREFLIHAYPNAALVNREDDMGLEGLRKAKMSYNPIGFARKYSVKQIME</sequence>
<evidence type="ECO:0000313" key="2">
    <source>
        <dbReference type="EMBL" id="HJC47933.1"/>
    </source>
</evidence>
<dbReference type="PANTHER" id="PTHR41373:SF1">
    <property type="entry name" value="PHOSPHATIDYLGLYCEROL LYSYLTRANSFERASE C-TERMINAL DOMAIN-CONTAINING PROTEIN"/>
    <property type="match status" value="1"/>
</dbReference>
<dbReference type="Gene3D" id="3.40.630.30">
    <property type="match status" value="2"/>
</dbReference>
<accession>A0A9D2PE48</accession>
<organism evidence="2 3">
    <name type="scientific">Candidatus Lachnoclostridium pullistercoris</name>
    <dbReference type="NCBI Taxonomy" id="2838632"/>
    <lineage>
        <taxon>Bacteria</taxon>
        <taxon>Bacillati</taxon>
        <taxon>Bacillota</taxon>
        <taxon>Clostridia</taxon>
        <taxon>Lachnospirales</taxon>
        <taxon>Lachnospiraceae</taxon>
    </lineage>
</organism>
<name>A0A9D2PE48_9FIRM</name>
<dbReference type="InterPro" id="IPR016181">
    <property type="entry name" value="Acyl_CoA_acyltransferase"/>
</dbReference>
<proteinExistence type="predicted"/>
<dbReference type="InterPro" id="IPR016732">
    <property type="entry name" value="UCP018688"/>
</dbReference>
<dbReference type="PIRSF" id="PIRSF018688">
    <property type="entry name" value="UCP018688"/>
    <property type="match status" value="1"/>
</dbReference>
<evidence type="ECO:0000259" key="1">
    <source>
        <dbReference type="Pfam" id="PF09924"/>
    </source>
</evidence>
<dbReference type="Proteomes" id="UP000823883">
    <property type="component" value="Unassembled WGS sequence"/>
</dbReference>
<reference evidence="2" key="1">
    <citation type="journal article" date="2021" name="PeerJ">
        <title>Extensive microbial diversity within the chicken gut microbiome revealed by metagenomics and culture.</title>
        <authorList>
            <person name="Gilroy R."/>
            <person name="Ravi A."/>
            <person name="Getino M."/>
            <person name="Pursley I."/>
            <person name="Horton D.L."/>
            <person name="Alikhan N.F."/>
            <person name="Baker D."/>
            <person name="Gharbi K."/>
            <person name="Hall N."/>
            <person name="Watson M."/>
            <person name="Adriaenssens E.M."/>
            <person name="Foster-Nyarko E."/>
            <person name="Jarju S."/>
            <person name="Secka A."/>
            <person name="Antonio M."/>
            <person name="Oren A."/>
            <person name="Chaudhuri R.R."/>
            <person name="La Ragione R."/>
            <person name="Hildebrand F."/>
            <person name="Pallen M.J."/>
        </authorList>
    </citation>
    <scope>NUCLEOTIDE SEQUENCE</scope>
    <source>
        <strain evidence="2">CHK183-5548</strain>
    </source>
</reference>
<gene>
    <name evidence="2" type="ORF">IAA04_07765</name>
</gene>
<dbReference type="SUPFAM" id="SSF55729">
    <property type="entry name" value="Acyl-CoA N-acyltransferases (Nat)"/>
    <property type="match status" value="2"/>
</dbReference>
<dbReference type="Pfam" id="PF09924">
    <property type="entry name" value="LPG_synthase_C"/>
    <property type="match status" value="1"/>
</dbReference>
<comment type="caution">
    <text evidence="2">The sequence shown here is derived from an EMBL/GenBank/DDBJ whole genome shotgun (WGS) entry which is preliminary data.</text>
</comment>
<dbReference type="PANTHER" id="PTHR41373">
    <property type="entry name" value="DUF2156 DOMAIN-CONTAINING PROTEIN"/>
    <property type="match status" value="1"/>
</dbReference>
<reference evidence="2" key="2">
    <citation type="submission" date="2021-04" db="EMBL/GenBank/DDBJ databases">
        <authorList>
            <person name="Gilroy R."/>
        </authorList>
    </citation>
    <scope>NUCLEOTIDE SEQUENCE</scope>
    <source>
        <strain evidence="2">CHK183-5548</strain>
    </source>
</reference>
<dbReference type="InterPro" id="IPR024320">
    <property type="entry name" value="LPG_synthase_C"/>
</dbReference>